<gene>
    <name evidence="2" type="ORF">GALMADRAFT_1140326</name>
</gene>
<accession>A0A067S7D3</accession>
<reference evidence="3" key="1">
    <citation type="journal article" date="2014" name="Proc. Natl. Acad. Sci. U.S.A.">
        <title>Extensive sampling of basidiomycete genomes demonstrates inadequacy of the white-rot/brown-rot paradigm for wood decay fungi.</title>
        <authorList>
            <person name="Riley R."/>
            <person name="Salamov A.A."/>
            <person name="Brown D.W."/>
            <person name="Nagy L.G."/>
            <person name="Floudas D."/>
            <person name="Held B.W."/>
            <person name="Levasseur A."/>
            <person name="Lombard V."/>
            <person name="Morin E."/>
            <person name="Otillar R."/>
            <person name="Lindquist E.A."/>
            <person name="Sun H."/>
            <person name="LaButti K.M."/>
            <person name="Schmutz J."/>
            <person name="Jabbour D."/>
            <person name="Luo H."/>
            <person name="Baker S.E."/>
            <person name="Pisabarro A.G."/>
            <person name="Walton J.D."/>
            <person name="Blanchette R.A."/>
            <person name="Henrissat B."/>
            <person name="Martin F."/>
            <person name="Cullen D."/>
            <person name="Hibbett D.S."/>
            <person name="Grigoriev I.V."/>
        </authorList>
    </citation>
    <scope>NUCLEOTIDE SEQUENCE [LARGE SCALE GENOMIC DNA]</scope>
    <source>
        <strain evidence="3">CBS 339.88</strain>
    </source>
</reference>
<sequence length="180" mass="19314">MDRSESPSIPSFSTAGAVNGFPSRKLSSISKSSKAREPCKTPRRHSASGIGAISLSINRSSVVIVKLRSITNPFTPPSSLEHPSLAQPPTIQVYEFCRPLTFLGTRRPPSLSATLPASSTQAGDALAPSSSFLPRLQVEGADVGEHNINFVRWMLIRSGRMLLGRRSESHPTTSSDSVKS</sequence>
<dbReference type="AlphaFoldDB" id="A0A067S7D3"/>
<feature type="compositionally biased region" description="Polar residues" evidence="1">
    <location>
        <begin position="1"/>
        <end position="16"/>
    </location>
</feature>
<dbReference type="EMBL" id="KL142420">
    <property type="protein sequence ID" value="KDR66765.1"/>
    <property type="molecule type" value="Genomic_DNA"/>
</dbReference>
<proteinExistence type="predicted"/>
<dbReference type="HOGENOM" id="CLU_1496321_0_0_1"/>
<evidence type="ECO:0000313" key="2">
    <source>
        <dbReference type="EMBL" id="KDR66765.1"/>
    </source>
</evidence>
<protein>
    <submittedName>
        <fullName evidence="2">Uncharacterized protein</fullName>
    </submittedName>
</protein>
<name>A0A067S7D3_GALM3</name>
<evidence type="ECO:0000256" key="1">
    <source>
        <dbReference type="SAM" id="MobiDB-lite"/>
    </source>
</evidence>
<feature type="region of interest" description="Disordered" evidence="1">
    <location>
        <begin position="1"/>
        <end position="46"/>
    </location>
</feature>
<feature type="compositionally biased region" description="Low complexity" evidence="1">
    <location>
        <begin position="23"/>
        <end position="32"/>
    </location>
</feature>
<evidence type="ECO:0000313" key="3">
    <source>
        <dbReference type="Proteomes" id="UP000027222"/>
    </source>
</evidence>
<organism evidence="2 3">
    <name type="scientific">Galerina marginata (strain CBS 339.88)</name>
    <dbReference type="NCBI Taxonomy" id="685588"/>
    <lineage>
        <taxon>Eukaryota</taxon>
        <taxon>Fungi</taxon>
        <taxon>Dikarya</taxon>
        <taxon>Basidiomycota</taxon>
        <taxon>Agaricomycotina</taxon>
        <taxon>Agaricomycetes</taxon>
        <taxon>Agaricomycetidae</taxon>
        <taxon>Agaricales</taxon>
        <taxon>Agaricineae</taxon>
        <taxon>Strophariaceae</taxon>
        <taxon>Galerina</taxon>
    </lineage>
</organism>
<keyword evidence="3" id="KW-1185">Reference proteome</keyword>
<dbReference type="Proteomes" id="UP000027222">
    <property type="component" value="Unassembled WGS sequence"/>
</dbReference>